<keyword evidence="5 12" id="KW-0963">Cytoplasm</keyword>
<feature type="domain" description="Ribosomal RNA small subunit methyltransferase E methyltransferase" evidence="13">
    <location>
        <begin position="71"/>
        <end position="229"/>
    </location>
</feature>
<dbReference type="GO" id="GO:0032259">
    <property type="term" value="P:methylation"/>
    <property type="evidence" value="ECO:0007669"/>
    <property type="project" value="UniProtKB-KW"/>
</dbReference>
<evidence type="ECO:0000256" key="3">
    <source>
        <dbReference type="ARBA" id="ARBA00012328"/>
    </source>
</evidence>
<dbReference type="InterPro" id="IPR006700">
    <property type="entry name" value="RsmE"/>
</dbReference>
<dbReference type="InterPro" id="IPR046886">
    <property type="entry name" value="RsmE_MTase_dom"/>
</dbReference>
<dbReference type="NCBIfam" id="TIGR00046">
    <property type="entry name" value="RsmE family RNA methyltransferase"/>
    <property type="match status" value="1"/>
</dbReference>
<evidence type="ECO:0000256" key="11">
    <source>
        <dbReference type="ARBA" id="ARBA00047944"/>
    </source>
</evidence>
<evidence type="ECO:0000313" key="14">
    <source>
        <dbReference type="EMBL" id="MCV3728696.1"/>
    </source>
</evidence>
<keyword evidence="9 12" id="KW-0949">S-adenosyl-L-methionine</keyword>
<sequence length="245" mass="28619">MHQYLVKKIDKQKNVIFHEDDIFKITKVHRIKLYEEVCVLYNQEKFIAKITNLKPLTAEVVGLWTNIQRQYDLDVFLGSLKAKPFEDAINKLTQLNVRTCAQLILQRSYDCEQIKTERIHKIIETATNQAKRNDLMTFQANVRFQDLCEQINMYDAVFVAYENNAPTYIYDLQTNWTKLEKIAVVIGGEGGFSDTEITQLQTYKNVFCIKLSPTILRAETAAVYLCSVLDQYLNFQRRSHETKTN</sequence>
<dbReference type="RefSeq" id="WP_263822009.1">
    <property type="nucleotide sequence ID" value="NZ_JAOXHK010000005.1"/>
</dbReference>
<dbReference type="InterPro" id="IPR029026">
    <property type="entry name" value="tRNA_m1G_MTases_N"/>
</dbReference>
<dbReference type="CDD" id="cd18084">
    <property type="entry name" value="RsmE-like"/>
    <property type="match status" value="1"/>
</dbReference>
<keyword evidence="7 12" id="KW-0489">Methyltransferase</keyword>
<dbReference type="PIRSF" id="PIRSF015601">
    <property type="entry name" value="MTase_slr0722"/>
    <property type="match status" value="1"/>
</dbReference>
<dbReference type="InterPro" id="IPR029028">
    <property type="entry name" value="Alpha/beta_knot_MTases"/>
</dbReference>
<dbReference type="Proteomes" id="UP001208245">
    <property type="component" value="Unassembled WGS sequence"/>
</dbReference>
<evidence type="ECO:0000256" key="10">
    <source>
        <dbReference type="ARBA" id="ARBA00025699"/>
    </source>
</evidence>
<keyword evidence="6 12" id="KW-0698">rRNA processing</keyword>
<dbReference type="EC" id="2.1.1.193" evidence="3 12"/>
<evidence type="ECO:0000256" key="5">
    <source>
        <dbReference type="ARBA" id="ARBA00022490"/>
    </source>
</evidence>
<protein>
    <recommendedName>
        <fullName evidence="4 12">Ribosomal RNA small subunit methyltransferase E</fullName>
        <ecNumber evidence="3 12">2.1.1.193</ecNumber>
    </recommendedName>
</protein>
<dbReference type="Gene3D" id="3.40.1280.10">
    <property type="match status" value="1"/>
</dbReference>
<comment type="function">
    <text evidence="10 12">Specifically methylates the N3 position of the uracil ring of uridine 1498 (m3U1498) in 16S rRNA. Acts on the fully assembled 30S ribosomal subunit.</text>
</comment>
<evidence type="ECO:0000256" key="6">
    <source>
        <dbReference type="ARBA" id="ARBA00022552"/>
    </source>
</evidence>
<dbReference type="Pfam" id="PF04452">
    <property type="entry name" value="Methyltrans_RNA"/>
    <property type="match status" value="1"/>
</dbReference>
<dbReference type="GO" id="GO:0008168">
    <property type="term" value="F:methyltransferase activity"/>
    <property type="evidence" value="ECO:0007669"/>
    <property type="project" value="UniProtKB-KW"/>
</dbReference>
<evidence type="ECO:0000313" key="15">
    <source>
        <dbReference type="Proteomes" id="UP001208245"/>
    </source>
</evidence>
<dbReference type="EMBL" id="JAOXHL010000004">
    <property type="protein sequence ID" value="MCV3728696.1"/>
    <property type="molecule type" value="Genomic_DNA"/>
</dbReference>
<evidence type="ECO:0000256" key="1">
    <source>
        <dbReference type="ARBA" id="ARBA00004496"/>
    </source>
</evidence>
<evidence type="ECO:0000256" key="7">
    <source>
        <dbReference type="ARBA" id="ARBA00022603"/>
    </source>
</evidence>
<evidence type="ECO:0000256" key="4">
    <source>
        <dbReference type="ARBA" id="ARBA00013673"/>
    </source>
</evidence>
<gene>
    <name evidence="14" type="ORF">OF376_02825</name>
</gene>
<proteinExistence type="inferred from homology"/>
<keyword evidence="15" id="KW-1185">Reference proteome</keyword>
<evidence type="ECO:0000256" key="8">
    <source>
        <dbReference type="ARBA" id="ARBA00022679"/>
    </source>
</evidence>
<evidence type="ECO:0000259" key="13">
    <source>
        <dbReference type="Pfam" id="PF04452"/>
    </source>
</evidence>
<dbReference type="SUPFAM" id="SSF75217">
    <property type="entry name" value="alpha/beta knot"/>
    <property type="match status" value="1"/>
</dbReference>
<reference evidence="14 15" key="1">
    <citation type="journal article" date="2020" name="Int. J. Syst. Evol. Microbiol.">
        <title>Ureaplasma miroungigenitalium sp. nov. isolated from northern elephant seals (Mirounga angustirostris) and Ureaplasma zalophigenitalium sp. nov. isolated from California sea lions (Zalophus californianus).</title>
        <authorList>
            <person name="Volokhov D.V."/>
            <person name="Gulland F.M."/>
            <person name="Gao Y."/>
            <person name="Chizhikov V.E."/>
        </authorList>
    </citation>
    <scope>NUCLEOTIDE SEQUENCE [LARGE SCALE GENOMIC DNA]</scope>
    <source>
        <strain evidence="14 15">ES3182-GEN</strain>
    </source>
</reference>
<dbReference type="PANTHER" id="PTHR30027:SF3">
    <property type="entry name" value="16S RRNA (URACIL(1498)-N(3))-METHYLTRANSFERASE"/>
    <property type="match status" value="1"/>
</dbReference>
<comment type="similarity">
    <text evidence="2 12">Belongs to the RNA methyltransferase RsmE family.</text>
</comment>
<dbReference type="PANTHER" id="PTHR30027">
    <property type="entry name" value="RIBOSOMAL RNA SMALL SUBUNIT METHYLTRANSFERASE E"/>
    <property type="match status" value="1"/>
</dbReference>
<evidence type="ECO:0000256" key="2">
    <source>
        <dbReference type="ARBA" id="ARBA00005528"/>
    </source>
</evidence>
<comment type="catalytic activity">
    <reaction evidence="11 12">
        <text>uridine(1498) in 16S rRNA + S-adenosyl-L-methionine = N(3)-methyluridine(1498) in 16S rRNA + S-adenosyl-L-homocysteine + H(+)</text>
        <dbReference type="Rhea" id="RHEA:42920"/>
        <dbReference type="Rhea" id="RHEA-COMP:10283"/>
        <dbReference type="Rhea" id="RHEA-COMP:10284"/>
        <dbReference type="ChEBI" id="CHEBI:15378"/>
        <dbReference type="ChEBI" id="CHEBI:57856"/>
        <dbReference type="ChEBI" id="CHEBI:59789"/>
        <dbReference type="ChEBI" id="CHEBI:65315"/>
        <dbReference type="ChEBI" id="CHEBI:74502"/>
        <dbReference type="EC" id="2.1.1.193"/>
    </reaction>
</comment>
<accession>A0ABT3BN87</accession>
<evidence type="ECO:0000256" key="9">
    <source>
        <dbReference type="ARBA" id="ARBA00022691"/>
    </source>
</evidence>
<organism evidence="14 15">
    <name type="scientific">Ureaplasma miroungigenitalium</name>
    <dbReference type="NCBI Taxonomy" id="1042321"/>
    <lineage>
        <taxon>Bacteria</taxon>
        <taxon>Bacillati</taxon>
        <taxon>Mycoplasmatota</taxon>
        <taxon>Mycoplasmoidales</taxon>
        <taxon>Mycoplasmoidaceae</taxon>
        <taxon>Ureaplasma</taxon>
    </lineage>
</organism>
<keyword evidence="8 12" id="KW-0808">Transferase</keyword>
<comment type="subcellular location">
    <subcellularLocation>
        <location evidence="1 12">Cytoplasm</location>
    </subcellularLocation>
</comment>
<evidence type="ECO:0000256" key="12">
    <source>
        <dbReference type="PIRNR" id="PIRNR015601"/>
    </source>
</evidence>
<comment type="caution">
    <text evidence="14">The sequence shown here is derived from an EMBL/GenBank/DDBJ whole genome shotgun (WGS) entry which is preliminary data.</text>
</comment>
<name>A0ABT3BN87_9BACT</name>